<keyword evidence="2" id="KW-1185">Reference proteome</keyword>
<organism evidence="1 2">
    <name type="scientific">Populus trichocarpa</name>
    <name type="common">Western balsam poplar</name>
    <name type="synonym">Populus balsamifera subsp. trichocarpa</name>
    <dbReference type="NCBI Taxonomy" id="3694"/>
    <lineage>
        <taxon>Eukaryota</taxon>
        <taxon>Viridiplantae</taxon>
        <taxon>Streptophyta</taxon>
        <taxon>Embryophyta</taxon>
        <taxon>Tracheophyta</taxon>
        <taxon>Spermatophyta</taxon>
        <taxon>Magnoliopsida</taxon>
        <taxon>eudicotyledons</taxon>
        <taxon>Gunneridae</taxon>
        <taxon>Pentapetalae</taxon>
        <taxon>rosids</taxon>
        <taxon>fabids</taxon>
        <taxon>Malpighiales</taxon>
        <taxon>Salicaceae</taxon>
        <taxon>Saliceae</taxon>
        <taxon>Populus</taxon>
    </lineage>
</organism>
<dbReference type="PANTHER" id="PTHR46087:SF1">
    <property type="entry name" value="ARM REPEAT SUPERFAMILY PROTEIN"/>
    <property type="match status" value="1"/>
</dbReference>
<dbReference type="InterPro" id="IPR055296">
    <property type="entry name" value="SRL2-like"/>
</dbReference>
<dbReference type="InParanoid" id="A0A3N7H4T8"/>
<evidence type="ECO:0000313" key="2">
    <source>
        <dbReference type="Proteomes" id="UP000006729"/>
    </source>
</evidence>
<reference evidence="1 2" key="1">
    <citation type="journal article" date="2006" name="Science">
        <title>The genome of black cottonwood, Populus trichocarpa (Torr. &amp; Gray).</title>
        <authorList>
            <person name="Tuskan G.A."/>
            <person name="Difazio S."/>
            <person name="Jansson S."/>
            <person name="Bohlmann J."/>
            <person name="Grigoriev I."/>
            <person name="Hellsten U."/>
            <person name="Putnam N."/>
            <person name="Ralph S."/>
            <person name="Rombauts S."/>
            <person name="Salamov A."/>
            <person name="Schein J."/>
            <person name="Sterck L."/>
            <person name="Aerts A."/>
            <person name="Bhalerao R.R."/>
            <person name="Bhalerao R.P."/>
            <person name="Blaudez D."/>
            <person name="Boerjan W."/>
            <person name="Brun A."/>
            <person name="Brunner A."/>
            <person name="Busov V."/>
            <person name="Campbell M."/>
            <person name="Carlson J."/>
            <person name="Chalot M."/>
            <person name="Chapman J."/>
            <person name="Chen G.L."/>
            <person name="Cooper D."/>
            <person name="Coutinho P.M."/>
            <person name="Couturier J."/>
            <person name="Covert S."/>
            <person name="Cronk Q."/>
            <person name="Cunningham R."/>
            <person name="Davis J."/>
            <person name="Degroeve S."/>
            <person name="Dejardin A."/>
            <person name="Depamphilis C."/>
            <person name="Detter J."/>
            <person name="Dirks B."/>
            <person name="Dubchak I."/>
            <person name="Duplessis S."/>
            <person name="Ehlting J."/>
            <person name="Ellis B."/>
            <person name="Gendler K."/>
            <person name="Goodstein D."/>
            <person name="Gribskov M."/>
            <person name="Grimwood J."/>
            <person name="Groover A."/>
            <person name="Gunter L."/>
            <person name="Hamberger B."/>
            <person name="Heinze B."/>
            <person name="Helariutta Y."/>
            <person name="Henrissat B."/>
            <person name="Holligan D."/>
            <person name="Holt R."/>
            <person name="Huang W."/>
            <person name="Islam-Faridi N."/>
            <person name="Jones S."/>
            <person name="Jones-Rhoades M."/>
            <person name="Jorgensen R."/>
            <person name="Joshi C."/>
            <person name="Kangasjarvi J."/>
            <person name="Karlsson J."/>
            <person name="Kelleher C."/>
            <person name="Kirkpatrick R."/>
            <person name="Kirst M."/>
            <person name="Kohler A."/>
            <person name="Kalluri U."/>
            <person name="Larimer F."/>
            <person name="Leebens-Mack J."/>
            <person name="Leple J.C."/>
            <person name="Locascio P."/>
            <person name="Lou Y."/>
            <person name="Lucas S."/>
            <person name="Martin F."/>
            <person name="Montanini B."/>
            <person name="Napoli C."/>
            <person name="Nelson D.R."/>
            <person name="Nelson C."/>
            <person name="Nieminen K."/>
            <person name="Nilsson O."/>
            <person name="Pereda V."/>
            <person name="Peter G."/>
            <person name="Philippe R."/>
            <person name="Pilate G."/>
            <person name="Poliakov A."/>
            <person name="Razumovskaya J."/>
            <person name="Richardson P."/>
            <person name="Rinaldi C."/>
            <person name="Ritland K."/>
            <person name="Rouze P."/>
            <person name="Ryaboy D."/>
            <person name="Schmutz J."/>
            <person name="Schrader J."/>
            <person name="Segerman B."/>
            <person name="Shin H."/>
            <person name="Siddiqui A."/>
            <person name="Sterky F."/>
            <person name="Terry A."/>
            <person name="Tsai C.J."/>
            <person name="Uberbacher E."/>
            <person name="Unneberg P."/>
            <person name="Vahala J."/>
            <person name="Wall K."/>
            <person name="Wessler S."/>
            <person name="Yang G."/>
            <person name="Yin T."/>
            <person name="Douglas C."/>
            <person name="Marra M."/>
            <person name="Sandberg G."/>
            <person name="Van de Peer Y."/>
            <person name="Rokhsar D."/>
        </authorList>
    </citation>
    <scope>NUCLEOTIDE SEQUENCE [LARGE SCALE GENOMIC DNA]</scope>
    <source>
        <strain evidence="2">cv. Nisqually</strain>
    </source>
</reference>
<name>A0A3N7H4T8_POPTR</name>
<sequence>MQRATVAIIGAISDLMKHLQKCLQNSSKFSNPRGGSDGWNADLQFALKRISQLSDKAFPDALFHQLLVAMAHPDHETRFGAHSVFSILLMPSLFSPWSDQDKKTSEAVSETFGASASQKRSKVSPFWVKAKIMLMPWMENCGKKAIQFQMWVKNMILMII</sequence>
<dbReference type="EMBL" id="CM009306">
    <property type="protein sequence ID" value="RQP01872.1"/>
    <property type="molecule type" value="Genomic_DNA"/>
</dbReference>
<dbReference type="Proteomes" id="UP000006729">
    <property type="component" value="Chromosome 17"/>
</dbReference>
<gene>
    <name evidence="1" type="ORF">POPTR_017G030766</name>
</gene>
<protein>
    <submittedName>
        <fullName evidence="1">Uncharacterized protein</fullName>
    </submittedName>
</protein>
<dbReference type="STRING" id="3694.A0A3N7H4T8"/>
<dbReference type="AlphaFoldDB" id="A0A3N7H4T8"/>
<dbReference type="PANTHER" id="PTHR46087">
    <property type="entry name" value="PUTATIVE, EXPRESSED-RELATED"/>
    <property type="match status" value="1"/>
</dbReference>
<evidence type="ECO:0000313" key="1">
    <source>
        <dbReference type="EMBL" id="RQP01872.1"/>
    </source>
</evidence>
<proteinExistence type="predicted"/>
<accession>A0A3N7H4T8</accession>